<feature type="domain" description="Glycosyltransferase subfamily 4-like N-terminal" evidence="3">
    <location>
        <begin position="83"/>
        <end position="169"/>
    </location>
</feature>
<dbReference type="InterPro" id="IPR028098">
    <property type="entry name" value="Glyco_trans_4-like_N"/>
</dbReference>
<evidence type="ECO:0000259" key="3">
    <source>
        <dbReference type="Pfam" id="PF13439"/>
    </source>
</evidence>
<dbReference type="CDD" id="cd03801">
    <property type="entry name" value="GT4_PimA-like"/>
    <property type="match status" value="1"/>
</dbReference>
<evidence type="ECO:0000259" key="2">
    <source>
        <dbReference type="Pfam" id="PF00534"/>
    </source>
</evidence>
<accession>A0A285NQ17</accession>
<dbReference type="Proteomes" id="UP000218627">
    <property type="component" value="Unassembled WGS sequence"/>
</dbReference>
<proteinExistence type="predicted"/>
<feature type="domain" description="Glycosyl transferase family 1" evidence="2">
    <location>
        <begin position="177"/>
        <end position="330"/>
    </location>
</feature>
<dbReference type="PANTHER" id="PTHR46401:SF2">
    <property type="entry name" value="GLYCOSYLTRANSFERASE WBBK-RELATED"/>
    <property type="match status" value="1"/>
</dbReference>
<dbReference type="EMBL" id="OBEN01000001">
    <property type="protein sequence ID" value="SNZ11565.1"/>
    <property type="molecule type" value="Genomic_DNA"/>
</dbReference>
<dbReference type="RefSeq" id="WP_096600313.1">
    <property type="nucleotide sequence ID" value="NZ_OBEN01000001.1"/>
</dbReference>
<evidence type="ECO:0000313" key="5">
    <source>
        <dbReference type="Proteomes" id="UP000218627"/>
    </source>
</evidence>
<dbReference type="AlphaFoldDB" id="A0A285NQ17"/>
<dbReference type="GO" id="GO:0016757">
    <property type="term" value="F:glycosyltransferase activity"/>
    <property type="evidence" value="ECO:0007669"/>
    <property type="project" value="InterPro"/>
</dbReference>
<dbReference type="InterPro" id="IPR001296">
    <property type="entry name" value="Glyco_trans_1"/>
</dbReference>
<organism evidence="4 5">
    <name type="scientific">Hydrogenobacter hydrogenophilus</name>
    <dbReference type="NCBI Taxonomy" id="35835"/>
    <lineage>
        <taxon>Bacteria</taxon>
        <taxon>Pseudomonadati</taxon>
        <taxon>Aquificota</taxon>
        <taxon>Aquificia</taxon>
        <taxon>Aquificales</taxon>
        <taxon>Aquificaceae</taxon>
        <taxon>Hydrogenobacter</taxon>
    </lineage>
</organism>
<protein>
    <submittedName>
        <fullName evidence="4">Glycosyltransferase involved in cell wall bisynthesis</fullName>
    </submittedName>
</protein>
<sequence length="353" mass="40523">MQALILNMEDPLMFKGGTERVVLGVIDLLSQEGYRVEVIHKENSQKLGGFAPYWVGRQAHLSEKVWDLAVVNNLAGVGFFPGRTKKTVAIFHGLYMDFFGNAIKEEDLPKAGMNYWEYLVNRYLNGYIAEAFVLNSADRVVAVSQSLKEAIKKHTDRDVIVIHNPVDPSFRPMDKGRLREMYNIPKDALVGLFVGRNDYTKGYDVFREIVRYTYKDILWVQVLSGGGLASSIPLMKDIITFRGVPFEEMPIIYNLADFLVFPSRYEGFGLTIVEALACGIPVITSKSVVSEEIIDLLNGFLIEELSAEEFLKQIEVIKKYKVIRDHYREYISKEVRRRFSIELWKERMREVLV</sequence>
<dbReference type="SUPFAM" id="SSF53756">
    <property type="entry name" value="UDP-Glycosyltransferase/glycogen phosphorylase"/>
    <property type="match status" value="1"/>
</dbReference>
<evidence type="ECO:0000256" key="1">
    <source>
        <dbReference type="ARBA" id="ARBA00022679"/>
    </source>
</evidence>
<dbReference type="OrthoDB" id="9795068at2"/>
<dbReference type="PANTHER" id="PTHR46401">
    <property type="entry name" value="GLYCOSYLTRANSFERASE WBBK-RELATED"/>
    <property type="match status" value="1"/>
</dbReference>
<evidence type="ECO:0000313" key="4">
    <source>
        <dbReference type="EMBL" id="SNZ11565.1"/>
    </source>
</evidence>
<gene>
    <name evidence="4" type="ORF">SAMN06265353_0275</name>
</gene>
<name>A0A285NQ17_9AQUI</name>
<dbReference type="Gene3D" id="3.40.50.2000">
    <property type="entry name" value="Glycogen Phosphorylase B"/>
    <property type="match status" value="2"/>
</dbReference>
<dbReference type="Pfam" id="PF13439">
    <property type="entry name" value="Glyco_transf_4"/>
    <property type="match status" value="1"/>
</dbReference>
<keyword evidence="1 4" id="KW-0808">Transferase</keyword>
<reference evidence="5" key="1">
    <citation type="submission" date="2017-09" db="EMBL/GenBank/DDBJ databases">
        <authorList>
            <person name="Varghese N."/>
            <person name="Submissions S."/>
        </authorList>
    </citation>
    <scope>NUCLEOTIDE SEQUENCE [LARGE SCALE GENOMIC DNA]</scope>
    <source>
        <strain evidence="5">DSM 2913</strain>
    </source>
</reference>
<dbReference type="Pfam" id="PF00534">
    <property type="entry name" value="Glycos_transf_1"/>
    <property type="match status" value="1"/>
</dbReference>
<keyword evidence="5" id="KW-1185">Reference proteome</keyword>